<dbReference type="InterPro" id="IPR036286">
    <property type="entry name" value="LexA/Signal_pep-like_sf"/>
</dbReference>
<dbReference type="SUPFAM" id="SSF51306">
    <property type="entry name" value="LexA/Signal peptidase"/>
    <property type="match status" value="1"/>
</dbReference>
<sequence length="153" mass="17884">MIKTTYEGELERSGKIIFTVRGVSMRPLFHEKTDAIVVKKCDIETLKNLDIVLHTRPSPKGLQYVLHRIVGRKNDGNYIIAGDNCVSFDVVPPQDILGVVDSAQRGNKPIRLEGLRYNLYEKLWCKPYKMRFFVLRFRNRFRSIRKKMRSAVR</sequence>
<name>A0A011VUK4_RUMAL</name>
<dbReference type="PATRIC" id="fig|1341156.4.peg.2243"/>
<evidence type="ECO:0000313" key="2">
    <source>
        <dbReference type="Proteomes" id="UP000021369"/>
    </source>
</evidence>
<evidence type="ECO:0008006" key="3">
    <source>
        <dbReference type="Google" id="ProtNLM"/>
    </source>
</evidence>
<dbReference type="Proteomes" id="UP000021369">
    <property type="component" value="Unassembled WGS sequence"/>
</dbReference>
<gene>
    <name evidence="1" type="ORF">RASY3_11505</name>
</gene>
<dbReference type="EMBL" id="JEOB01000003">
    <property type="protein sequence ID" value="EXM38941.1"/>
    <property type="molecule type" value="Genomic_DNA"/>
</dbReference>
<proteinExistence type="predicted"/>
<accession>A0A011VUK4</accession>
<organism evidence="1 2">
    <name type="scientific">Ruminococcus albus SY3</name>
    <dbReference type="NCBI Taxonomy" id="1341156"/>
    <lineage>
        <taxon>Bacteria</taxon>
        <taxon>Bacillati</taxon>
        <taxon>Bacillota</taxon>
        <taxon>Clostridia</taxon>
        <taxon>Eubacteriales</taxon>
        <taxon>Oscillospiraceae</taxon>
        <taxon>Ruminococcus</taxon>
    </lineage>
</organism>
<reference evidence="1 2" key="1">
    <citation type="submission" date="2013-06" db="EMBL/GenBank/DDBJ databases">
        <title>Rumen cellulosomics: divergent fiber-degrading strategies revealed by comparative genome-wide analysis of six Ruminococcal strains.</title>
        <authorList>
            <person name="Dassa B."/>
            <person name="Borovok I."/>
            <person name="Lamed R."/>
            <person name="Flint H."/>
            <person name="Yeoman C.J."/>
            <person name="White B."/>
            <person name="Bayer E.A."/>
        </authorList>
    </citation>
    <scope>NUCLEOTIDE SEQUENCE [LARGE SCALE GENOMIC DNA]</scope>
    <source>
        <strain evidence="1 2">SY3</strain>
    </source>
</reference>
<keyword evidence="2" id="KW-1185">Reference proteome</keyword>
<evidence type="ECO:0000313" key="1">
    <source>
        <dbReference type="EMBL" id="EXM38941.1"/>
    </source>
</evidence>
<dbReference type="OrthoDB" id="1766940at2"/>
<dbReference type="AlphaFoldDB" id="A0A011VUK4"/>
<comment type="caution">
    <text evidence="1">The sequence shown here is derived from an EMBL/GenBank/DDBJ whole genome shotgun (WGS) entry which is preliminary data.</text>
</comment>
<dbReference type="RefSeq" id="WP_037288285.1">
    <property type="nucleotide sequence ID" value="NZ_JEOB01000003.1"/>
</dbReference>
<protein>
    <recommendedName>
        <fullName evidence="3">Peptidase S24/S26A/S26B/S26C domain-containing protein</fullName>
    </recommendedName>
</protein>
<dbReference type="CDD" id="cd06462">
    <property type="entry name" value="Peptidase_S24_S26"/>
    <property type="match status" value="1"/>
</dbReference>